<reference evidence="2 3" key="1">
    <citation type="submission" date="2020-05" db="EMBL/GenBank/DDBJ databases">
        <title>Ramlibacter rhizophilus sp. nov., isolated from rhizosphere soil of national flower Mugunghwa from South Korea.</title>
        <authorList>
            <person name="Zheng-Fei Y."/>
            <person name="Huan T."/>
        </authorList>
    </citation>
    <scope>NUCLEOTIDE SEQUENCE [LARGE SCALE GENOMIC DNA]</scope>
    <source>
        <strain evidence="2 3">H242</strain>
    </source>
</reference>
<evidence type="ECO:0000313" key="3">
    <source>
        <dbReference type="Proteomes" id="UP000500826"/>
    </source>
</evidence>
<sequence length="517" mass="57704">MFGVNSAGKSSVLHSMHFMRSVLEHHNLDPSGSPFAADDIDLGGFLNLLHKHEVGRRMVLGYSIDLSTIDLPEYGTTTEFSISERVRSAYVEFAFGLDNQDRSPRIEYYLVNLNDQDVALVLPDEVNIANGEIRSAFINLRHPLLDSVAQSPGTAEDPAANAPLVLRKLIPTSQLEDAQRQRSDHLENSPSATELEEYQAQRGHRDLLAYTLSGFVNGIPRWGKLVTHFTDDDQQGEPDSDDTRVLTRQVLSELTTGPLEVLRNLLSAGRAVGPLRSIPPRRLALDGHPKETDWYSGLAAWQRLLECSDAHLQEISQWLSDSDRLSTGYGLDRIVARELPEEVLRSLVTGNRMPADLDIETFPMTKRVLLTDSLNRVKVTPHDVGVGLSQLIPVVVAALDRSSDLLLVEQPELHIHPRVQVGLGDLFLRAACEYGKNVLIETHSEAMLLRMMKRIRQTQDGEMPAGLTPAKHSDITICLLQNEGQGVTLTLMRLNRRGEFIKAWPKGLFEESLRETF</sequence>
<dbReference type="Pfam" id="PF13304">
    <property type="entry name" value="AAA_21"/>
    <property type="match status" value="1"/>
</dbReference>
<name>A0ABX6P550_9BURK</name>
<dbReference type="PANTHER" id="PTHR43581">
    <property type="entry name" value="ATP/GTP PHOSPHATASE"/>
    <property type="match status" value="1"/>
</dbReference>
<accession>A0ABX6P550</accession>
<dbReference type="InterPro" id="IPR003959">
    <property type="entry name" value="ATPase_AAA_core"/>
</dbReference>
<organism evidence="2 3">
    <name type="scientific">Ramlibacter terrae</name>
    <dbReference type="NCBI Taxonomy" id="2732511"/>
    <lineage>
        <taxon>Bacteria</taxon>
        <taxon>Pseudomonadati</taxon>
        <taxon>Pseudomonadota</taxon>
        <taxon>Betaproteobacteria</taxon>
        <taxon>Burkholderiales</taxon>
        <taxon>Comamonadaceae</taxon>
        <taxon>Ramlibacter</taxon>
    </lineage>
</organism>
<dbReference type="Proteomes" id="UP000500826">
    <property type="component" value="Chromosome"/>
</dbReference>
<dbReference type="PANTHER" id="PTHR43581:SF2">
    <property type="entry name" value="EXCINUCLEASE ATPASE SUBUNIT"/>
    <property type="match status" value="1"/>
</dbReference>
<dbReference type="InterPro" id="IPR051396">
    <property type="entry name" value="Bact_Antivir_Def_Nuclease"/>
</dbReference>
<feature type="domain" description="ATPase AAA-type core" evidence="1">
    <location>
        <begin position="2"/>
        <end position="445"/>
    </location>
</feature>
<evidence type="ECO:0000259" key="1">
    <source>
        <dbReference type="Pfam" id="PF13304"/>
    </source>
</evidence>
<dbReference type="InterPro" id="IPR027417">
    <property type="entry name" value="P-loop_NTPase"/>
</dbReference>
<evidence type="ECO:0000313" key="2">
    <source>
        <dbReference type="EMBL" id="QJW85256.1"/>
    </source>
</evidence>
<dbReference type="EMBL" id="CP053418">
    <property type="protein sequence ID" value="QJW85256.1"/>
    <property type="molecule type" value="Genomic_DNA"/>
</dbReference>
<proteinExistence type="predicted"/>
<keyword evidence="3" id="KW-1185">Reference proteome</keyword>
<gene>
    <name evidence="2" type="ORF">HK414_23200</name>
</gene>
<protein>
    <submittedName>
        <fullName evidence="2">AAA family ATPase</fullName>
    </submittedName>
</protein>
<dbReference type="SUPFAM" id="SSF52540">
    <property type="entry name" value="P-loop containing nucleoside triphosphate hydrolases"/>
    <property type="match status" value="1"/>
</dbReference>